<sequence>MASDGPVRGTHAVTPHRGNRNQPLSSNRRALLGFQVFSWNVACVGSLVIVTVFWVALFDNTPLTSTDVNAHILIAPIMAIDQLLVATKFERKQMLASFSFSIVYVAFNIIFFLTAPEDERVIYGQMDWGESVGNSAAFAAVVAFVLVPLGGLIHYCVFRLREYIYETCGSGSRPSSHSDIEKGGVVTAIFSR</sequence>
<name>D7G735_ECTSI</name>
<dbReference type="AlphaFoldDB" id="D7G735"/>
<keyword evidence="2" id="KW-0472">Membrane</keyword>
<feature type="transmembrane region" description="Helical" evidence="2">
    <location>
        <begin position="30"/>
        <end position="56"/>
    </location>
</feature>
<dbReference type="PANTHER" id="PTHR12242:SF1">
    <property type="entry name" value="MYND-TYPE DOMAIN-CONTAINING PROTEIN"/>
    <property type="match status" value="1"/>
</dbReference>
<dbReference type="GO" id="GO:0016020">
    <property type="term" value="C:membrane"/>
    <property type="evidence" value="ECO:0007669"/>
    <property type="project" value="TreeGrafter"/>
</dbReference>
<dbReference type="InParanoid" id="D7G735"/>
<keyword evidence="2" id="KW-0812">Transmembrane</keyword>
<feature type="transmembrane region" description="Helical" evidence="2">
    <location>
        <begin position="94"/>
        <end position="115"/>
    </location>
</feature>
<proteinExistence type="predicted"/>
<feature type="transmembrane region" description="Helical" evidence="2">
    <location>
        <begin position="135"/>
        <end position="157"/>
    </location>
</feature>
<evidence type="ECO:0000313" key="3">
    <source>
        <dbReference type="EMBL" id="CBJ25728.1"/>
    </source>
</evidence>
<gene>
    <name evidence="3" type="ORF">Esi_0008_0191</name>
</gene>
<keyword evidence="2" id="KW-1133">Transmembrane helix</keyword>
<dbReference type="EMBL" id="FN649035">
    <property type="protein sequence ID" value="CBJ25728.1"/>
    <property type="molecule type" value="Genomic_DNA"/>
</dbReference>
<evidence type="ECO:0000313" key="4">
    <source>
        <dbReference type="Proteomes" id="UP000002630"/>
    </source>
</evidence>
<dbReference type="InterPro" id="IPR049352">
    <property type="entry name" value="Rost"/>
</dbReference>
<evidence type="ECO:0000256" key="2">
    <source>
        <dbReference type="SAM" id="Phobius"/>
    </source>
</evidence>
<protein>
    <submittedName>
        <fullName evidence="3">Uncharacterized protein</fullName>
    </submittedName>
</protein>
<accession>D7G735</accession>
<organism evidence="3 4">
    <name type="scientific">Ectocarpus siliculosus</name>
    <name type="common">Brown alga</name>
    <name type="synonym">Conferva siliculosa</name>
    <dbReference type="NCBI Taxonomy" id="2880"/>
    <lineage>
        <taxon>Eukaryota</taxon>
        <taxon>Sar</taxon>
        <taxon>Stramenopiles</taxon>
        <taxon>Ochrophyta</taxon>
        <taxon>PX clade</taxon>
        <taxon>Phaeophyceae</taxon>
        <taxon>Ectocarpales</taxon>
        <taxon>Ectocarpaceae</taxon>
        <taxon>Ectocarpus</taxon>
    </lineage>
</organism>
<dbReference type="Pfam" id="PF21534">
    <property type="entry name" value="Rost"/>
    <property type="match status" value="1"/>
</dbReference>
<dbReference type="OrthoDB" id="419711at2759"/>
<reference evidence="3 4" key="1">
    <citation type="journal article" date="2010" name="Nature">
        <title>The Ectocarpus genome and the independent evolution of multicellularity in brown algae.</title>
        <authorList>
            <person name="Cock J.M."/>
            <person name="Sterck L."/>
            <person name="Rouze P."/>
            <person name="Scornet D."/>
            <person name="Allen A.E."/>
            <person name="Amoutzias G."/>
            <person name="Anthouard V."/>
            <person name="Artiguenave F."/>
            <person name="Aury J.M."/>
            <person name="Badger J.H."/>
            <person name="Beszteri B."/>
            <person name="Billiau K."/>
            <person name="Bonnet E."/>
            <person name="Bothwell J.H."/>
            <person name="Bowler C."/>
            <person name="Boyen C."/>
            <person name="Brownlee C."/>
            <person name="Carrano C.J."/>
            <person name="Charrier B."/>
            <person name="Cho G.Y."/>
            <person name="Coelho S.M."/>
            <person name="Collen J."/>
            <person name="Corre E."/>
            <person name="Da Silva C."/>
            <person name="Delage L."/>
            <person name="Delaroque N."/>
            <person name="Dittami S.M."/>
            <person name="Doulbeau S."/>
            <person name="Elias M."/>
            <person name="Farnham G."/>
            <person name="Gachon C.M."/>
            <person name="Gschloessl B."/>
            <person name="Heesch S."/>
            <person name="Jabbari K."/>
            <person name="Jubin C."/>
            <person name="Kawai H."/>
            <person name="Kimura K."/>
            <person name="Kloareg B."/>
            <person name="Kupper F.C."/>
            <person name="Lang D."/>
            <person name="Le Bail A."/>
            <person name="Leblanc C."/>
            <person name="Lerouge P."/>
            <person name="Lohr M."/>
            <person name="Lopez P.J."/>
            <person name="Martens C."/>
            <person name="Maumus F."/>
            <person name="Michel G."/>
            <person name="Miranda-Saavedra D."/>
            <person name="Morales J."/>
            <person name="Moreau H."/>
            <person name="Motomura T."/>
            <person name="Nagasato C."/>
            <person name="Napoli C.A."/>
            <person name="Nelson D.R."/>
            <person name="Nyvall-Collen P."/>
            <person name="Peters A.F."/>
            <person name="Pommier C."/>
            <person name="Potin P."/>
            <person name="Poulain J."/>
            <person name="Quesneville H."/>
            <person name="Read B."/>
            <person name="Rensing S.A."/>
            <person name="Ritter A."/>
            <person name="Rousvoal S."/>
            <person name="Samanta M."/>
            <person name="Samson G."/>
            <person name="Schroeder D.C."/>
            <person name="Segurens B."/>
            <person name="Strittmatter M."/>
            <person name="Tonon T."/>
            <person name="Tregear J.W."/>
            <person name="Valentin K."/>
            <person name="von Dassow P."/>
            <person name="Yamagishi T."/>
            <person name="Van de Peer Y."/>
            <person name="Wincker P."/>
        </authorList>
    </citation>
    <scope>NUCLEOTIDE SEQUENCE [LARGE SCALE GENOMIC DNA]</scope>
    <source>
        <strain evidence="4">Ec32 / CCAP1310/4</strain>
    </source>
</reference>
<feature type="transmembrane region" description="Helical" evidence="2">
    <location>
        <begin position="68"/>
        <end position="87"/>
    </location>
</feature>
<dbReference type="EMBL" id="FN649727">
    <property type="protein sequence ID" value="CBJ25728.1"/>
    <property type="molecule type" value="Genomic_DNA"/>
</dbReference>
<evidence type="ECO:0000256" key="1">
    <source>
        <dbReference type="SAM" id="MobiDB-lite"/>
    </source>
</evidence>
<dbReference type="Proteomes" id="UP000002630">
    <property type="component" value="Linkage Group LG02"/>
</dbReference>
<dbReference type="PANTHER" id="PTHR12242">
    <property type="entry name" value="OS02G0130600 PROTEIN-RELATED"/>
    <property type="match status" value="1"/>
</dbReference>
<feature type="region of interest" description="Disordered" evidence="1">
    <location>
        <begin position="1"/>
        <end position="24"/>
    </location>
</feature>
<keyword evidence="4" id="KW-1185">Reference proteome</keyword>